<accession>A0ABW0TCB2</accession>
<evidence type="ECO:0000256" key="3">
    <source>
        <dbReference type="ARBA" id="ARBA00022840"/>
    </source>
</evidence>
<evidence type="ECO:0000256" key="2">
    <source>
        <dbReference type="ARBA" id="ARBA00022741"/>
    </source>
</evidence>
<keyword evidence="3 7" id="KW-0067">ATP-binding</keyword>
<dbReference type="InterPro" id="IPR017871">
    <property type="entry name" value="ABC_transporter-like_CS"/>
</dbReference>
<keyword evidence="4" id="KW-0175">Coiled coil</keyword>
<feature type="domain" description="ABC transporter" evidence="6">
    <location>
        <begin position="283"/>
        <end position="501"/>
    </location>
</feature>
<dbReference type="Pfam" id="PF00005">
    <property type="entry name" value="ABC_tran"/>
    <property type="match status" value="2"/>
</dbReference>
<dbReference type="InterPro" id="IPR032524">
    <property type="entry name" value="ABC_tran_C"/>
</dbReference>
<name>A0ABW0TCB2_9HYPH</name>
<comment type="caution">
    <text evidence="7">The sequence shown here is derived from an EMBL/GenBank/DDBJ whole genome shotgun (WGS) entry which is preliminary data.</text>
</comment>
<dbReference type="PROSITE" id="PS50893">
    <property type="entry name" value="ABC_TRANSPORTER_2"/>
    <property type="match status" value="2"/>
</dbReference>
<evidence type="ECO:0000256" key="1">
    <source>
        <dbReference type="ARBA" id="ARBA00005417"/>
    </source>
</evidence>
<keyword evidence="8" id="KW-1185">Reference proteome</keyword>
<dbReference type="GO" id="GO:0005524">
    <property type="term" value="F:ATP binding"/>
    <property type="evidence" value="ECO:0007669"/>
    <property type="project" value="UniProtKB-KW"/>
</dbReference>
<proteinExistence type="inferred from homology"/>
<dbReference type="InterPro" id="IPR027417">
    <property type="entry name" value="P-loop_NTPase"/>
</dbReference>
<evidence type="ECO:0000313" key="8">
    <source>
        <dbReference type="Proteomes" id="UP001596107"/>
    </source>
</evidence>
<dbReference type="InterPro" id="IPR051309">
    <property type="entry name" value="ABCF_ATPase"/>
</dbReference>
<evidence type="ECO:0000313" key="7">
    <source>
        <dbReference type="EMBL" id="MFC5586343.1"/>
    </source>
</evidence>
<dbReference type="PANTHER" id="PTHR42855:SF1">
    <property type="entry name" value="ABC TRANSPORTER DOMAIN-CONTAINING PROTEIN"/>
    <property type="match status" value="1"/>
</dbReference>
<sequence>MAPPLLKLDDIRLTFGGTPLLAGAALMVGPGERLALVGRNGSGKSTLLKIAAGLVEPQDGEIFRQPTATIRYLPQTPDWQGFATVRAYVEAGLGPADDINRVALVIDRLGLTGDEDPATLSGGEARRAALARVLAPEPDLLLLDEPTNHLDLATIEWLEEELQRTSSALVTISHDRRFLEKVSRATVWLDRGVTRRLDKGFAYFEDWRDQVLEEEEREQHKLARKIEREEHWLRYGVTARRKRNVRRLGELQALREKHRSHRGAEGVATMAASDAAESGKLVIEAKGLAKSYDGLQVVKDFSARVLRGDRIGLVGPNGAGKTTLINLLTGKLQPDEGSLRLGANLEIAILDQKRSLDPLETLSHFLTDGRGDSVVVNGQERHVVSYMKDFLFKPEQARTPIRELSGGERARLVLARLLARPANLLVLDEPTNDLDMETLDLLQELVEDFPGTVLLVSHDRDFLDRTVTSTIAPAGDGRWIEYAGGYSDMMAQRKGEELERRKARSAEQQKTKPADNAAAPKPASKKLSYKQKFALETLPKKIDELADEIAALEEKLADPNLYTRDAAAFQRFSKELDEKRASRETMEQEWLELEMLREEVEGA</sequence>
<feature type="domain" description="ABC transporter" evidence="6">
    <location>
        <begin position="6"/>
        <end position="216"/>
    </location>
</feature>
<dbReference type="Gene3D" id="1.10.287.380">
    <property type="entry name" value="Valyl-tRNA synthetase, C-terminal domain"/>
    <property type="match status" value="1"/>
</dbReference>
<organism evidence="7 8">
    <name type="scientific">Nitratireductor kimnyeongensis</name>
    <dbReference type="NCBI Taxonomy" id="430679"/>
    <lineage>
        <taxon>Bacteria</taxon>
        <taxon>Pseudomonadati</taxon>
        <taxon>Pseudomonadota</taxon>
        <taxon>Alphaproteobacteria</taxon>
        <taxon>Hyphomicrobiales</taxon>
        <taxon>Phyllobacteriaceae</taxon>
        <taxon>Nitratireductor</taxon>
    </lineage>
</organism>
<evidence type="ECO:0000256" key="5">
    <source>
        <dbReference type="SAM" id="MobiDB-lite"/>
    </source>
</evidence>
<feature type="compositionally biased region" description="Basic and acidic residues" evidence="5">
    <location>
        <begin position="493"/>
        <end position="513"/>
    </location>
</feature>
<feature type="coiled-coil region" evidence="4">
    <location>
        <begin position="535"/>
        <end position="589"/>
    </location>
</feature>
<dbReference type="InterPro" id="IPR037118">
    <property type="entry name" value="Val-tRNA_synth_C_sf"/>
</dbReference>
<protein>
    <submittedName>
        <fullName evidence="7">ABC-F family ATP-binding cassette domain-containing protein</fullName>
    </submittedName>
</protein>
<dbReference type="Gene3D" id="3.40.50.300">
    <property type="entry name" value="P-loop containing nucleotide triphosphate hydrolases"/>
    <property type="match status" value="2"/>
</dbReference>
<dbReference type="EMBL" id="JBHSNB010000003">
    <property type="protein sequence ID" value="MFC5586343.1"/>
    <property type="molecule type" value="Genomic_DNA"/>
</dbReference>
<dbReference type="Proteomes" id="UP001596107">
    <property type="component" value="Unassembled WGS sequence"/>
</dbReference>
<comment type="similarity">
    <text evidence="1">Belongs to the ABC transporter superfamily.</text>
</comment>
<feature type="region of interest" description="Disordered" evidence="5">
    <location>
        <begin position="493"/>
        <end position="525"/>
    </location>
</feature>
<dbReference type="PROSITE" id="PS00211">
    <property type="entry name" value="ABC_TRANSPORTER_1"/>
    <property type="match status" value="2"/>
</dbReference>
<keyword evidence="2" id="KW-0547">Nucleotide-binding</keyword>
<dbReference type="SMART" id="SM00382">
    <property type="entry name" value="AAA"/>
    <property type="match status" value="2"/>
</dbReference>
<gene>
    <name evidence="7" type="ORF">ACFPOD_14605</name>
</gene>
<evidence type="ECO:0000256" key="4">
    <source>
        <dbReference type="SAM" id="Coils"/>
    </source>
</evidence>
<dbReference type="CDD" id="cd03221">
    <property type="entry name" value="ABCF_EF-3"/>
    <property type="match status" value="2"/>
</dbReference>
<dbReference type="RefSeq" id="WP_223021777.1">
    <property type="nucleotide sequence ID" value="NZ_CP078143.1"/>
</dbReference>
<dbReference type="InterPro" id="IPR003593">
    <property type="entry name" value="AAA+_ATPase"/>
</dbReference>
<dbReference type="SUPFAM" id="SSF52540">
    <property type="entry name" value="P-loop containing nucleoside triphosphate hydrolases"/>
    <property type="match status" value="2"/>
</dbReference>
<dbReference type="InterPro" id="IPR003439">
    <property type="entry name" value="ABC_transporter-like_ATP-bd"/>
</dbReference>
<evidence type="ECO:0000259" key="6">
    <source>
        <dbReference type="PROSITE" id="PS50893"/>
    </source>
</evidence>
<dbReference type="Pfam" id="PF16326">
    <property type="entry name" value="ABC_tran_CTD"/>
    <property type="match status" value="1"/>
</dbReference>
<reference evidence="8" key="1">
    <citation type="journal article" date="2019" name="Int. J. Syst. Evol. Microbiol.">
        <title>The Global Catalogue of Microorganisms (GCM) 10K type strain sequencing project: providing services to taxonomists for standard genome sequencing and annotation.</title>
        <authorList>
            <consortium name="The Broad Institute Genomics Platform"/>
            <consortium name="The Broad Institute Genome Sequencing Center for Infectious Disease"/>
            <person name="Wu L."/>
            <person name="Ma J."/>
        </authorList>
    </citation>
    <scope>NUCLEOTIDE SEQUENCE [LARGE SCALE GENOMIC DNA]</scope>
    <source>
        <strain evidence="8">JCM 3366</strain>
    </source>
</reference>
<dbReference type="PANTHER" id="PTHR42855">
    <property type="entry name" value="ABC TRANSPORTER ATP-BINDING SUBUNIT"/>
    <property type="match status" value="1"/>
</dbReference>